<evidence type="ECO:0008006" key="3">
    <source>
        <dbReference type="Google" id="ProtNLM"/>
    </source>
</evidence>
<name>A0AAE0BML6_9CHLO</name>
<dbReference type="AlphaFoldDB" id="A0AAE0BML6"/>
<comment type="caution">
    <text evidence="1">The sequence shown here is derived from an EMBL/GenBank/DDBJ whole genome shotgun (WGS) entry which is preliminary data.</text>
</comment>
<proteinExistence type="predicted"/>
<sequence>MDALAEQEPEVAEDTSAIDVVISKEIELYVHLRKGAAQNSAHRSAELFESYMIVRGNWKYEFLRSSVKQVVDMCKHKYGGLEPATAGVDEEYMVVDESERVLLDAKVRVPNLVSPLTAVTGMTREHIAAGISLEDALAQVHLHRGPNINLVGQAIQNDIQWLGLRKGIDYGEAIDIAKSFRVYNPRYNDYSHFSLREEVFGLLGIRMSERYHSPVEDAKMSIRMYKDHAKCPTKARQAKERLQQMRLAKMFPPKDPFLGNIDGVCGFKFNRKKCFCGQPTA</sequence>
<evidence type="ECO:0000313" key="1">
    <source>
        <dbReference type="EMBL" id="KAK3239341.1"/>
    </source>
</evidence>
<dbReference type="GO" id="GO:0003676">
    <property type="term" value="F:nucleic acid binding"/>
    <property type="evidence" value="ECO:0007669"/>
    <property type="project" value="InterPro"/>
</dbReference>
<dbReference type="Gene3D" id="3.30.420.10">
    <property type="entry name" value="Ribonuclease H-like superfamily/Ribonuclease H"/>
    <property type="match status" value="1"/>
</dbReference>
<keyword evidence="2" id="KW-1185">Reference proteome</keyword>
<organism evidence="1 2">
    <name type="scientific">Cymbomonas tetramitiformis</name>
    <dbReference type="NCBI Taxonomy" id="36881"/>
    <lineage>
        <taxon>Eukaryota</taxon>
        <taxon>Viridiplantae</taxon>
        <taxon>Chlorophyta</taxon>
        <taxon>Pyramimonadophyceae</taxon>
        <taxon>Pyramimonadales</taxon>
        <taxon>Pyramimonadaceae</taxon>
        <taxon>Cymbomonas</taxon>
    </lineage>
</organism>
<dbReference type="SUPFAM" id="SSF53098">
    <property type="entry name" value="Ribonuclease H-like"/>
    <property type="match status" value="1"/>
</dbReference>
<dbReference type="InterPro" id="IPR036397">
    <property type="entry name" value="RNaseH_sf"/>
</dbReference>
<dbReference type="InterPro" id="IPR012337">
    <property type="entry name" value="RNaseH-like_sf"/>
</dbReference>
<evidence type="ECO:0000313" key="2">
    <source>
        <dbReference type="Proteomes" id="UP001190700"/>
    </source>
</evidence>
<gene>
    <name evidence="1" type="ORF">CYMTET_50723</name>
</gene>
<dbReference type="Proteomes" id="UP001190700">
    <property type="component" value="Unassembled WGS sequence"/>
</dbReference>
<protein>
    <recommendedName>
        <fullName evidence="3">Exonuclease domain-containing protein</fullName>
    </recommendedName>
</protein>
<accession>A0AAE0BML6</accession>
<dbReference type="EMBL" id="LGRX02033944">
    <property type="protein sequence ID" value="KAK3239341.1"/>
    <property type="molecule type" value="Genomic_DNA"/>
</dbReference>
<reference evidence="1 2" key="1">
    <citation type="journal article" date="2015" name="Genome Biol. Evol.">
        <title>Comparative Genomics of a Bacterivorous Green Alga Reveals Evolutionary Causalities and Consequences of Phago-Mixotrophic Mode of Nutrition.</title>
        <authorList>
            <person name="Burns J.A."/>
            <person name="Paasch A."/>
            <person name="Narechania A."/>
            <person name="Kim E."/>
        </authorList>
    </citation>
    <scope>NUCLEOTIDE SEQUENCE [LARGE SCALE GENOMIC DNA]</scope>
    <source>
        <strain evidence="1 2">PLY_AMNH</strain>
    </source>
</reference>